<comment type="caution">
    <text evidence="2">The sequence shown here is derived from an EMBL/GenBank/DDBJ whole genome shotgun (WGS) entry which is preliminary data.</text>
</comment>
<proteinExistence type="predicted"/>
<name>A0A6L2P4L2_TANCI</name>
<dbReference type="AlphaFoldDB" id="A0A6L2P4L2"/>
<organism evidence="2">
    <name type="scientific">Tanacetum cinerariifolium</name>
    <name type="common">Dalmatian daisy</name>
    <name type="synonym">Chrysanthemum cinerariifolium</name>
    <dbReference type="NCBI Taxonomy" id="118510"/>
    <lineage>
        <taxon>Eukaryota</taxon>
        <taxon>Viridiplantae</taxon>
        <taxon>Streptophyta</taxon>
        <taxon>Embryophyta</taxon>
        <taxon>Tracheophyta</taxon>
        <taxon>Spermatophyta</taxon>
        <taxon>Magnoliopsida</taxon>
        <taxon>eudicotyledons</taxon>
        <taxon>Gunneridae</taxon>
        <taxon>Pentapetalae</taxon>
        <taxon>asterids</taxon>
        <taxon>campanulids</taxon>
        <taxon>Asterales</taxon>
        <taxon>Asteraceae</taxon>
        <taxon>Asteroideae</taxon>
        <taxon>Anthemideae</taxon>
        <taxon>Anthemidinae</taxon>
        <taxon>Tanacetum</taxon>
    </lineage>
</organism>
<reference evidence="2" key="1">
    <citation type="journal article" date="2019" name="Sci. Rep.">
        <title>Draft genome of Tanacetum cinerariifolium, the natural source of mosquito coil.</title>
        <authorList>
            <person name="Yamashiro T."/>
            <person name="Shiraishi A."/>
            <person name="Satake H."/>
            <person name="Nakayama K."/>
        </authorList>
    </citation>
    <scope>NUCLEOTIDE SEQUENCE</scope>
</reference>
<dbReference type="EMBL" id="BKCJ010010722">
    <property type="protein sequence ID" value="GEU92847.1"/>
    <property type="molecule type" value="Genomic_DNA"/>
</dbReference>
<accession>A0A6L2P4L2</accession>
<evidence type="ECO:0000256" key="1">
    <source>
        <dbReference type="SAM" id="MobiDB-lite"/>
    </source>
</evidence>
<protein>
    <submittedName>
        <fullName evidence="2">Uncharacterized protein</fullName>
    </submittedName>
</protein>
<evidence type="ECO:0000313" key="2">
    <source>
        <dbReference type="EMBL" id="GEU92847.1"/>
    </source>
</evidence>
<feature type="region of interest" description="Disordered" evidence="1">
    <location>
        <begin position="283"/>
        <end position="307"/>
    </location>
</feature>
<gene>
    <name evidence="2" type="ORF">Tci_064825</name>
</gene>
<feature type="compositionally biased region" description="Polar residues" evidence="1">
    <location>
        <begin position="284"/>
        <end position="307"/>
    </location>
</feature>
<sequence>MKERQMQSRESKVVSSKALDASLVVTECSGTKNNSKESYGSNDMAHNYYLKEAKKMTQEKIMNLKPSVKSLKSKNNIKPAKRIPNVNKSERWISKGYRFSPNKSSVVHEKPNTPRSYLRWKLTGRIFKTAGLRWIPTGKMFTDCTTKVDSKPPNGSNEDITNPYKCDQTLNVSTCTLNLSAGLALQRQDGVCRQHFRPRSLEKRKVPSWSLNVYEMVKLTPGYISLGLVQNLVSPTPYVPPSKKDYKILFQPLFDEYFNPPPHVVSPVSKAITAPRAVDPASLPSLTTIDQDVPSASTSPTIQEIQS</sequence>